<accession>A0A7T4EH43</accession>
<evidence type="ECO:0000259" key="1">
    <source>
        <dbReference type="PROSITE" id="PS51186"/>
    </source>
</evidence>
<dbReference type="GeneID" id="92760880"/>
<dbReference type="InterPro" id="IPR045057">
    <property type="entry name" value="Gcn5-rel_NAT"/>
</dbReference>
<dbReference type="PROSITE" id="PS51186">
    <property type="entry name" value="GNAT"/>
    <property type="match status" value="1"/>
</dbReference>
<dbReference type="PANTHER" id="PTHR31435:SF10">
    <property type="entry name" value="BSR4717 PROTEIN"/>
    <property type="match status" value="1"/>
</dbReference>
<dbReference type="OrthoDB" id="5405911at2"/>
<name>A0A7T4EH43_9CORY</name>
<dbReference type="PANTHER" id="PTHR31435">
    <property type="entry name" value="PROTEIN NATD1"/>
    <property type="match status" value="1"/>
</dbReference>
<dbReference type="InterPro" id="IPR031165">
    <property type="entry name" value="GNAT_YJDJ"/>
</dbReference>
<dbReference type="Pfam" id="PF14542">
    <property type="entry name" value="Acetyltransf_CG"/>
    <property type="match status" value="1"/>
</dbReference>
<protein>
    <submittedName>
        <fullName evidence="3">N-acetyltransferase</fullName>
    </submittedName>
</protein>
<dbReference type="Gene3D" id="3.40.630.30">
    <property type="match status" value="1"/>
</dbReference>
<proteinExistence type="predicted"/>
<dbReference type="GO" id="GO:0016747">
    <property type="term" value="F:acyltransferase activity, transferring groups other than amino-acyl groups"/>
    <property type="evidence" value="ECO:0007669"/>
    <property type="project" value="InterPro"/>
</dbReference>
<dbReference type="RefSeq" id="WP_084036550.1">
    <property type="nucleotide sequence ID" value="NZ_CP066007.1"/>
</dbReference>
<dbReference type="PROSITE" id="PS51729">
    <property type="entry name" value="GNAT_YJDJ"/>
    <property type="match status" value="1"/>
</dbReference>
<dbReference type="EMBL" id="CP066007">
    <property type="protein sequence ID" value="QQB47286.1"/>
    <property type="molecule type" value="Genomic_DNA"/>
</dbReference>
<gene>
    <name evidence="3" type="ORF">I6I10_05155</name>
</gene>
<feature type="domain" description="N-acetyltransferase" evidence="2">
    <location>
        <begin position="11"/>
        <end position="97"/>
    </location>
</feature>
<feature type="domain" description="N-acetyltransferase" evidence="1">
    <location>
        <begin position="1"/>
        <end position="102"/>
    </location>
</feature>
<dbReference type="SUPFAM" id="SSF55729">
    <property type="entry name" value="Acyl-CoA N-acyltransferases (Nat)"/>
    <property type="match status" value="1"/>
</dbReference>
<evidence type="ECO:0000259" key="2">
    <source>
        <dbReference type="PROSITE" id="PS51729"/>
    </source>
</evidence>
<dbReference type="Proteomes" id="UP000596145">
    <property type="component" value="Chromosome"/>
</dbReference>
<keyword evidence="3" id="KW-0808">Transferase</keyword>
<evidence type="ECO:0000313" key="3">
    <source>
        <dbReference type="EMBL" id="QQB47286.1"/>
    </source>
</evidence>
<dbReference type="AlphaFoldDB" id="A0A7T4EH43"/>
<dbReference type="InterPro" id="IPR016181">
    <property type="entry name" value="Acyl_CoA_acyltransferase"/>
</dbReference>
<reference evidence="3 4" key="1">
    <citation type="submission" date="2020-12" db="EMBL/GenBank/DDBJ databases">
        <title>FDA dAtabase for Regulatory Grade micrObial Sequences (FDA-ARGOS): Supporting development and validation of Infectious Disease Dx tests.</title>
        <authorList>
            <person name="Sproer C."/>
            <person name="Gronow S."/>
            <person name="Severitt S."/>
            <person name="Schroder I."/>
            <person name="Tallon L."/>
            <person name="Sadzewicz L."/>
            <person name="Zhao X."/>
            <person name="Boylan J."/>
            <person name="Ott S."/>
            <person name="Bowen H."/>
            <person name="Vavikolanu K."/>
            <person name="Mehta A."/>
            <person name="Aluvathingal J."/>
            <person name="Nadendla S."/>
            <person name="Lowell S."/>
            <person name="Myers T."/>
            <person name="Yan Y."/>
            <person name="Sichtig H."/>
        </authorList>
    </citation>
    <scope>NUCLEOTIDE SEQUENCE [LARGE SCALE GENOMIC DNA]</scope>
    <source>
        <strain evidence="3 4">FDAARGOS_1053</strain>
    </source>
</reference>
<organism evidence="3 4">
    <name type="scientific">Corynebacterium glucuronolyticum</name>
    <dbReference type="NCBI Taxonomy" id="39791"/>
    <lineage>
        <taxon>Bacteria</taxon>
        <taxon>Bacillati</taxon>
        <taxon>Actinomycetota</taxon>
        <taxon>Actinomycetes</taxon>
        <taxon>Mycobacteriales</taxon>
        <taxon>Corynebacteriaceae</taxon>
        <taxon>Corynebacterium</taxon>
    </lineage>
</organism>
<evidence type="ECO:0000313" key="4">
    <source>
        <dbReference type="Proteomes" id="UP000596145"/>
    </source>
</evidence>
<dbReference type="InterPro" id="IPR000182">
    <property type="entry name" value="GNAT_dom"/>
</dbReference>
<sequence length="102" mass="11315">MVESEINKEIRHDADNSRYTVQVNQDVAGYATYEESDGVRNFNHTVIEGDYRGQGLSKELIAFALDDTREAGLKIIPTCSAVADFIAKNGEYADLIAGEDER</sequence>